<accession>A0ABV0V3P0</accession>
<keyword evidence="1" id="KW-0472">Membrane</keyword>
<comment type="caution">
    <text evidence="2">The sequence shown here is derived from an EMBL/GenBank/DDBJ whole genome shotgun (WGS) entry which is preliminary data.</text>
</comment>
<protein>
    <submittedName>
        <fullName evidence="2">Uncharacterized protein</fullName>
    </submittedName>
</protein>
<organism evidence="2 3">
    <name type="scientific">Ilyodon furcidens</name>
    <name type="common">goldbreast splitfin</name>
    <dbReference type="NCBI Taxonomy" id="33524"/>
    <lineage>
        <taxon>Eukaryota</taxon>
        <taxon>Metazoa</taxon>
        <taxon>Chordata</taxon>
        <taxon>Craniata</taxon>
        <taxon>Vertebrata</taxon>
        <taxon>Euteleostomi</taxon>
        <taxon>Actinopterygii</taxon>
        <taxon>Neopterygii</taxon>
        <taxon>Teleostei</taxon>
        <taxon>Neoteleostei</taxon>
        <taxon>Acanthomorphata</taxon>
        <taxon>Ovalentaria</taxon>
        <taxon>Atherinomorphae</taxon>
        <taxon>Cyprinodontiformes</taxon>
        <taxon>Goodeidae</taxon>
        <taxon>Ilyodon</taxon>
    </lineage>
</organism>
<keyword evidence="3" id="KW-1185">Reference proteome</keyword>
<keyword evidence="1" id="KW-0812">Transmembrane</keyword>
<sequence length="115" mass="12399">MSSSGSSAVLLISQVCTFFLISLSHIFIFMFVLYCLSDLILSLKIASVLLTPLLSHHLLVACTLPSSQCIFSRIHHSYLSLPLPSGSTRSCSPSFSLCQRCSGSGAVVPRRACEC</sequence>
<gene>
    <name evidence="2" type="ORF">ILYODFUR_016874</name>
</gene>
<evidence type="ECO:0000313" key="3">
    <source>
        <dbReference type="Proteomes" id="UP001482620"/>
    </source>
</evidence>
<dbReference type="Proteomes" id="UP001482620">
    <property type="component" value="Unassembled WGS sequence"/>
</dbReference>
<reference evidence="2 3" key="1">
    <citation type="submission" date="2021-06" db="EMBL/GenBank/DDBJ databases">
        <authorList>
            <person name="Palmer J.M."/>
        </authorList>
    </citation>
    <scope>NUCLEOTIDE SEQUENCE [LARGE SCALE GENOMIC DNA]</scope>
    <source>
        <strain evidence="3">if_2019</strain>
        <tissue evidence="2">Muscle</tissue>
    </source>
</reference>
<keyword evidence="1" id="KW-1133">Transmembrane helix</keyword>
<evidence type="ECO:0000313" key="2">
    <source>
        <dbReference type="EMBL" id="MEQ2251986.1"/>
    </source>
</evidence>
<proteinExistence type="predicted"/>
<name>A0ABV0V3P0_9TELE</name>
<dbReference type="EMBL" id="JAHRIQ010094240">
    <property type="protein sequence ID" value="MEQ2251986.1"/>
    <property type="molecule type" value="Genomic_DNA"/>
</dbReference>
<evidence type="ECO:0000256" key="1">
    <source>
        <dbReference type="SAM" id="Phobius"/>
    </source>
</evidence>
<feature type="transmembrane region" description="Helical" evidence="1">
    <location>
        <begin position="12"/>
        <end position="36"/>
    </location>
</feature>